<keyword evidence="29" id="KW-1185">Reference proteome</keyword>
<dbReference type="InterPro" id="IPR017871">
    <property type="entry name" value="ABC_transporter-like_CS"/>
</dbReference>
<reference evidence="28" key="2">
    <citation type="submission" date="2025-09" db="UniProtKB">
        <authorList>
            <consortium name="Ensembl"/>
        </authorList>
    </citation>
    <scope>IDENTIFICATION</scope>
</reference>
<dbReference type="InterPro" id="IPR003593">
    <property type="entry name" value="AAA+_ATPase"/>
</dbReference>
<evidence type="ECO:0000256" key="9">
    <source>
        <dbReference type="ARBA" id="ARBA00022664"/>
    </source>
</evidence>
<dbReference type="GO" id="GO:0006397">
    <property type="term" value="P:mRNA processing"/>
    <property type="evidence" value="ECO:0007669"/>
    <property type="project" value="UniProtKB-KW"/>
</dbReference>
<evidence type="ECO:0000256" key="16">
    <source>
        <dbReference type="ARBA" id="ARBA00022989"/>
    </source>
</evidence>
<dbReference type="InterPro" id="IPR011527">
    <property type="entry name" value="ABC1_TM_dom"/>
</dbReference>
<keyword evidence="6" id="KW-0813">Transport</keyword>
<dbReference type="SUPFAM" id="SSF90123">
    <property type="entry name" value="ABC transporter transmembrane region"/>
    <property type="match status" value="2"/>
</dbReference>
<evidence type="ECO:0000256" key="17">
    <source>
        <dbReference type="ARBA" id="ARBA00023136"/>
    </source>
</evidence>
<name>A0A8B9IGV6_ANSCY</name>
<dbReference type="PROSITE" id="PS50929">
    <property type="entry name" value="ABC_TM1F"/>
    <property type="match status" value="2"/>
</dbReference>
<dbReference type="Pfam" id="PF00664">
    <property type="entry name" value="ABC_membrane"/>
    <property type="match status" value="2"/>
</dbReference>
<evidence type="ECO:0000256" key="14">
    <source>
        <dbReference type="ARBA" id="ARBA00022840"/>
    </source>
</evidence>
<dbReference type="InterPro" id="IPR050173">
    <property type="entry name" value="ABC_transporter_C-like"/>
</dbReference>
<dbReference type="GO" id="GO:0005524">
    <property type="term" value="F:ATP binding"/>
    <property type="evidence" value="ECO:0007669"/>
    <property type="project" value="UniProtKB-KW"/>
</dbReference>
<feature type="domain" description="RRM" evidence="25">
    <location>
        <begin position="14"/>
        <end position="91"/>
    </location>
</feature>
<dbReference type="Gene3D" id="3.30.70.330">
    <property type="match status" value="1"/>
</dbReference>
<keyword evidence="19" id="KW-0539">Nucleus</keyword>
<dbReference type="GO" id="GO:0008380">
    <property type="term" value="P:RNA splicing"/>
    <property type="evidence" value="ECO:0007669"/>
    <property type="project" value="UniProtKB-KW"/>
</dbReference>
<proteinExistence type="inferred from homology"/>
<feature type="transmembrane region" description="Helical" evidence="24">
    <location>
        <begin position="287"/>
        <end position="304"/>
    </location>
</feature>
<dbReference type="PANTHER" id="PTHR24223:SF166">
    <property type="entry name" value="MULTIDRUG RESISTANCE-ASSOCIATED PROTEIN 1-LIKE"/>
    <property type="match status" value="1"/>
</dbReference>
<evidence type="ECO:0000256" key="20">
    <source>
        <dbReference type="ARBA" id="ARBA00059611"/>
    </source>
</evidence>
<dbReference type="Pfam" id="PF00076">
    <property type="entry name" value="RRM_1"/>
    <property type="match status" value="1"/>
</dbReference>
<dbReference type="SUPFAM" id="SSF52540">
    <property type="entry name" value="P-loop containing nucleoside triphosphate hydrolases"/>
    <property type="match status" value="2"/>
</dbReference>
<organism evidence="28 29">
    <name type="scientific">Anser cygnoides</name>
    <name type="common">Swan goose</name>
    <dbReference type="NCBI Taxonomy" id="8845"/>
    <lineage>
        <taxon>Eukaryota</taxon>
        <taxon>Metazoa</taxon>
        <taxon>Chordata</taxon>
        <taxon>Craniata</taxon>
        <taxon>Vertebrata</taxon>
        <taxon>Euteleostomi</taxon>
        <taxon>Archelosauria</taxon>
        <taxon>Archosauria</taxon>
        <taxon>Dinosauria</taxon>
        <taxon>Saurischia</taxon>
        <taxon>Theropoda</taxon>
        <taxon>Coelurosauria</taxon>
        <taxon>Aves</taxon>
        <taxon>Neognathae</taxon>
        <taxon>Galloanserae</taxon>
        <taxon>Anseriformes</taxon>
        <taxon>Anatidae</taxon>
        <taxon>Anserinae</taxon>
        <taxon>Anser</taxon>
    </lineage>
</organism>
<dbReference type="GO" id="GO:0008266">
    <property type="term" value="F:poly(U) RNA binding"/>
    <property type="evidence" value="ECO:0007669"/>
    <property type="project" value="UniProtKB-ARBA"/>
</dbReference>
<dbReference type="FunFam" id="3.40.50.300:FF:000074">
    <property type="entry name" value="Multidrug resistance-associated protein 5 isoform 1"/>
    <property type="match status" value="1"/>
</dbReference>
<dbReference type="CDD" id="cd12593">
    <property type="entry name" value="RRM_RBM11"/>
    <property type="match status" value="1"/>
</dbReference>
<dbReference type="FunFam" id="3.30.70.330:FF:000325">
    <property type="entry name" value="splicing regulator RBM11 isoform X1"/>
    <property type="match status" value="1"/>
</dbReference>
<dbReference type="PANTHER" id="PTHR24223">
    <property type="entry name" value="ATP-BINDING CASSETTE SUB-FAMILY C"/>
    <property type="match status" value="1"/>
</dbReference>
<dbReference type="InterPro" id="IPR000504">
    <property type="entry name" value="RRM_dom"/>
</dbReference>
<sequence length="1423" mass="160380">MSGPCPGRAGEADRTLFVGNLESRVREEILYELFLQAGPLTKVTICKDKEGKPKSFGFVCFKHKESVPYAIALLNGIRLYGRPIKVRYRFGSSHSSELNSPTHGFENYVDLYSPSYRYQEPYGNVPFPVTPFPMNSSLPQEYSVFQKMKCSPEENVFCVSKLTYSWFSRVISIGYKKPLERDDLFELNESDSPYSVCPNFEKQWRKEIQKSTAGLTASYIKRMLCKRKTSSFHKQSLILPLWQTFKFLLIKVAFLKVAADILPFMSSQIMKSMITLSENHPSSYGSGYGYVIAFFFVALSQTLLHQLYQRNNMLTAVKIKTAVVGLIYKKALTLANSSRRNYTTGEIVNLMSADVQQLMELTVNINLLWSAPFQIIMAVFFLWKELGPSALAGVAVLLLVIPINALIAAKVKSLKKSQMRYSDQRVKLLSEMLHGIKILKLHAWEPAYQRKVTNIREREVGVLKSSGYLTTYSMLTLTCIPFMVSLATFGVFFYLDKDNVLTATKVFTSITLFNILRLPLFDLPSVISAVVQTKVSLRRLEDFLCAEDLNPEDVNTSYSGNHAVGFIGASFRWEKNGLPILKNLSVSIPEGSLVAVVGHVGSGKSSFLSAILGEMEKLEGTVQRRGSVAYVAQQAWIQNDSLQENILFGANLNRSYYELVLESCALLPDLAQLPKGDQTEIGERGINISGGQKQRVSLARAVYSNADLYLLDDPLSAVDVHVGKHLFEKLIGPSGLLKNKTRVLVTHNLMLLPHADLIIVMEEGKISEMGTYQELISKKTNFVELIHVFGAENRSEETTPKEVISSKEECQLERSLKQRELQKLKHSFDQWKILTSNKEKVATGGMKLSVVLKYLQAFNWQWIWLTIAAYLGQNALAIGQNLWLSTWTAETAKASDFTEWKQSQNYKLGIYALLGFLQGLLVCCGAYVLTRGSLCASRKLHHQLLDSVLHLPLQHFETNPVGQIINRFTKDLFIVDIRFHYYLRTWLNCTLDVIGTILVITFASPLFIVAVIPLGYLYFTIQRYYIASSRQIRRLAGASHSPVISHFSETVLGRSTIRAFGHQERFIRKNYDVVYENLVYFYNNVISNRWLSVRLEFLGNLMVFFAALFVVLAGNTVSSSTVGLSISYALNIIQSLNFWVRKACEIETNAVSIERICEYANMDKEEPWITSKRPPVGWPDRGIIQFVNYKAQYRKDLGLALNDISFQTRSKEKVGIVGRTGAGKSTLTNSLFRVIEGSGGKIIIDGIDISTIGLHDLRRNLNIIPQDPVLFSGTLQSNLDPLGKHSDLELWEALELCHLKAFVESLPKKLLHEISEGGENLSVGQRQLVCLARVLLRKTKILVLDEATASVDMETDNLVQSTIKREFYNCTILTIAHRLHTVMDSERVLVLDAGRILEYDTPNNLLQRKGAFSEMVAKAGITR</sequence>
<keyword evidence="16 24" id="KW-1133">Transmembrane helix</keyword>
<keyword evidence="10 24" id="KW-0812">Transmembrane</keyword>
<accession>A0A8B9IGV6</accession>
<evidence type="ECO:0000256" key="23">
    <source>
        <dbReference type="PROSITE-ProRule" id="PRU00176"/>
    </source>
</evidence>
<evidence type="ECO:0000256" key="6">
    <source>
        <dbReference type="ARBA" id="ARBA00022448"/>
    </source>
</evidence>
<comment type="similarity">
    <text evidence="4">Belongs to the ABC transporter superfamily. ABCC family. Conjugate transporter (TC 3.A.1.208) subfamily.</text>
</comment>
<evidence type="ECO:0000313" key="29">
    <source>
        <dbReference type="Proteomes" id="UP000694521"/>
    </source>
</evidence>
<evidence type="ECO:0000256" key="11">
    <source>
        <dbReference type="ARBA" id="ARBA00022737"/>
    </source>
</evidence>
<dbReference type="Gene3D" id="1.20.1560.10">
    <property type="entry name" value="ABC transporter type 1, transmembrane domain"/>
    <property type="match status" value="2"/>
</dbReference>
<dbReference type="InterPro" id="IPR003439">
    <property type="entry name" value="ABC_transporter-like_ATP-bd"/>
</dbReference>
<evidence type="ECO:0000313" key="28">
    <source>
        <dbReference type="Ensembl" id="ENSACDP00005007467.1"/>
    </source>
</evidence>
<evidence type="ECO:0000256" key="15">
    <source>
        <dbReference type="ARBA" id="ARBA00022884"/>
    </source>
</evidence>
<feature type="transmembrane region" description="Helical" evidence="24">
    <location>
        <begin position="389"/>
        <end position="409"/>
    </location>
</feature>
<dbReference type="GO" id="GO:0030154">
    <property type="term" value="P:cell differentiation"/>
    <property type="evidence" value="ECO:0007669"/>
    <property type="project" value="UniProtKB-KW"/>
</dbReference>
<keyword evidence="9" id="KW-0507">mRNA processing</keyword>
<dbReference type="RefSeq" id="XP_047908887.1">
    <property type="nucleotide sequence ID" value="XM_048052930.2"/>
</dbReference>
<dbReference type="Pfam" id="PF00005">
    <property type="entry name" value="ABC_tran"/>
    <property type="match status" value="2"/>
</dbReference>
<feature type="transmembrane region" description="Helical" evidence="24">
    <location>
        <begin position="908"/>
        <end position="929"/>
    </location>
</feature>
<dbReference type="Proteomes" id="UP000694521">
    <property type="component" value="Unplaced"/>
</dbReference>
<keyword evidence="11" id="KW-0677">Repeat</keyword>
<dbReference type="CDD" id="cd18595">
    <property type="entry name" value="ABC_6TM_MRP1_2_3_6_D1_like"/>
    <property type="match status" value="1"/>
</dbReference>
<dbReference type="GO" id="GO:0016607">
    <property type="term" value="C:nuclear speck"/>
    <property type="evidence" value="ECO:0007669"/>
    <property type="project" value="UniProtKB-SubCell"/>
</dbReference>
<evidence type="ECO:0000259" key="26">
    <source>
        <dbReference type="PROSITE" id="PS50893"/>
    </source>
</evidence>
<keyword evidence="8" id="KW-0926">Vacuole</keyword>
<dbReference type="GO" id="GO:0140359">
    <property type="term" value="F:ABC-type transporter activity"/>
    <property type="evidence" value="ECO:0007669"/>
    <property type="project" value="InterPro"/>
</dbReference>
<keyword evidence="13" id="KW-0221">Differentiation</keyword>
<dbReference type="CDD" id="cd03244">
    <property type="entry name" value="ABCC_MRP_domain2"/>
    <property type="match status" value="1"/>
</dbReference>
<evidence type="ECO:0000256" key="13">
    <source>
        <dbReference type="ARBA" id="ARBA00022782"/>
    </source>
</evidence>
<dbReference type="FunFam" id="1.20.1560.10:FF:000010">
    <property type="entry name" value="Multidrug resistance-associated ABC transporter"/>
    <property type="match status" value="1"/>
</dbReference>
<evidence type="ECO:0000256" key="19">
    <source>
        <dbReference type="ARBA" id="ARBA00023242"/>
    </source>
</evidence>
<dbReference type="InterPro" id="IPR034501">
    <property type="entry name" value="RBM11_RRM"/>
</dbReference>
<dbReference type="CDD" id="cd03250">
    <property type="entry name" value="ABCC_MRP_domain1"/>
    <property type="match status" value="1"/>
</dbReference>
<dbReference type="GO" id="GO:0016887">
    <property type="term" value="F:ATP hydrolysis activity"/>
    <property type="evidence" value="ECO:0007669"/>
    <property type="project" value="InterPro"/>
</dbReference>
<dbReference type="PROSITE" id="PS00211">
    <property type="entry name" value="ABC_TRANSPORTER_1"/>
    <property type="match status" value="2"/>
</dbReference>
<keyword evidence="18" id="KW-0508">mRNA splicing</keyword>
<evidence type="ECO:0000256" key="21">
    <source>
        <dbReference type="ARBA" id="ARBA00069251"/>
    </source>
</evidence>
<keyword evidence="14" id="KW-0067">ATP-binding</keyword>
<evidence type="ECO:0000256" key="8">
    <source>
        <dbReference type="ARBA" id="ARBA00022554"/>
    </source>
</evidence>
<evidence type="ECO:0000259" key="27">
    <source>
        <dbReference type="PROSITE" id="PS50929"/>
    </source>
</evidence>
<feature type="transmembrane region" description="Helical" evidence="24">
    <location>
        <begin position="993"/>
        <end position="1019"/>
    </location>
</feature>
<evidence type="ECO:0000256" key="4">
    <source>
        <dbReference type="ARBA" id="ARBA00009726"/>
    </source>
</evidence>
<evidence type="ECO:0000256" key="22">
    <source>
        <dbReference type="ARBA" id="ARBA00075690"/>
    </source>
</evidence>
<feature type="transmembrane region" description="Helical" evidence="24">
    <location>
        <begin position="474"/>
        <end position="495"/>
    </location>
</feature>
<dbReference type="PROSITE" id="PS50102">
    <property type="entry name" value="RRM"/>
    <property type="match status" value="1"/>
</dbReference>
<dbReference type="PROSITE" id="PS50893">
    <property type="entry name" value="ABC_TRANSPORTER_2"/>
    <property type="match status" value="2"/>
</dbReference>
<feature type="domain" description="ABC transmembrane type-1" evidence="27">
    <location>
        <begin position="252"/>
        <end position="532"/>
    </location>
</feature>
<feature type="transmembrane region" description="Helical" evidence="24">
    <location>
        <begin position="361"/>
        <end position="383"/>
    </location>
</feature>
<keyword evidence="7" id="KW-0217">Developmental protein</keyword>
<evidence type="ECO:0000256" key="3">
    <source>
        <dbReference type="ARBA" id="ARBA00004642"/>
    </source>
</evidence>
<evidence type="ECO:0000256" key="12">
    <source>
        <dbReference type="ARBA" id="ARBA00022741"/>
    </source>
</evidence>
<keyword evidence="17 24" id="KW-0472">Membrane</keyword>
<dbReference type="InterPro" id="IPR012677">
    <property type="entry name" value="Nucleotide-bd_a/b_plait_sf"/>
</dbReference>
<dbReference type="FunFam" id="3.40.50.300:FF:000997">
    <property type="entry name" value="Multidrug resistance-associated protein 1"/>
    <property type="match status" value="1"/>
</dbReference>
<keyword evidence="12" id="KW-0547">Nucleotide-binding</keyword>
<gene>
    <name evidence="28" type="primary">LOC106040396</name>
</gene>
<dbReference type="InterPro" id="IPR035979">
    <property type="entry name" value="RBD_domain_sf"/>
</dbReference>
<dbReference type="OrthoDB" id="6500128at2759"/>
<dbReference type="Ensembl" id="ENSACDT00005008977.1">
    <property type="protein sequence ID" value="ENSACDP00005007467.1"/>
    <property type="gene ID" value="ENSACDG00005005477.1"/>
</dbReference>
<dbReference type="SMART" id="SM00360">
    <property type="entry name" value="RRM"/>
    <property type="match status" value="1"/>
</dbReference>
<dbReference type="SMART" id="SM00382">
    <property type="entry name" value="AAA"/>
    <property type="match status" value="2"/>
</dbReference>
<evidence type="ECO:0000256" key="18">
    <source>
        <dbReference type="ARBA" id="ARBA00023187"/>
    </source>
</evidence>
<dbReference type="GO" id="GO:0005774">
    <property type="term" value="C:vacuolar membrane"/>
    <property type="evidence" value="ECO:0007669"/>
    <property type="project" value="UniProtKB-SubCell"/>
</dbReference>
<evidence type="ECO:0000256" key="7">
    <source>
        <dbReference type="ARBA" id="ARBA00022473"/>
    </source>
</evidence>
<evidence type="ECO:0000256" key="10">
    <source>
        <dbReference type="ARBA" id="ARBA00022692"/>
    </source>
</evidence>
<comment type="subcellular location">
    <subcellularLocation>
        <location evidence="2">Nucleus speckle</location>
    </subcellularLocation>
    <subcellularLocation>
        <location evidence="3">Nucleus</location>
        <location evidence="3">Nucleoplasm</location>
    </subcellularLocation>
    <subcellularLocation>
        <location evidence="1">Vacuole membrane</location>
        <topology evidence="1">Multi-pass membrane protein</topology>
    </subcellularLocation>
</comment>
<dbReference type="FunFam" id="1.20.1560.10:FF:000020">
    <property type="entry name" value="ABC metal ion transporter"/>
    <property type="match status" value="1"/>
</dbReference>
<dbReference type="GeneID" id="106040396"/>
<feature type="domain" description="ABC transmembrane type-1" evidence="27">
    <location>
        <begin position="864"/>
        <end position="1138"/>
    </location>
</feature>
<evidence type="ECO:0000256" key="2">
    <source>
        <dbReference type="ARBA" id="ARBA00004324"/>
    </source>
</evidence>
<dbReference type="InterPro" id="IPR036640">
    <property type="entry name" value="ABC1_TM_sf"/>
</dbReference>
<evidence type="ECO:0000256" key="1">
    <source>
        <dbReference type="ARBA" id="ARBA00004128"/>
    </source>
</evidence>
<feature type="transmembrane region" description="Helical" evidence="24">
    <location>
        <begin position="1097"/>
        <end position="1117"/>
    </location>
</feature>
<dbReference type="InterPro" id="IPR027417">
    <property type="entry name" value="P-loop_NTPase"/>
</dbReference>
<comment type="function">
    <text evidence="20">Tissue-specific splicing factor with potential implication in the regulation of alternative splicing during neuron and germ cell differentiation. Antagonizes SRSF1-mediated BCL-X splicing. May affect the choice of alternative 5' splice sites by binding to specific sequences in exons and antagonizing the SR protein SRSF1.</text>
</comment>
<comment type="subunit">
    <text evidence="5">Homodimer.</text>
</comment>
<reference evidence="28" key="1">
    <citation type="submission" date="2025-08" db="UniProtKB">
        <authorList>
            <consortium name="Ensembl"/>
        </authorList>
    </citation>
    <scope>IDENTIFICATION</scope>
</reference>
<evidence type="ECO:0000256" key="5">
    <source>
        <dbReference type="ARBA" id="ARBA00011738"/>
    </source>
</evidence>
<evidence type="ECO:0000256" key="24">
    <source>
        <dbReference type="SAM" id="Phobius"/>
    </source>
</evidence>
<dbReference type="CDD" id="cd18603">
    <property type="entry name" value="ABC_6TM_MRP1_2_3_6_D2_like"/>
    <property type="match status" value="1"/>
</dbReference>
<dbReference type="SUPFAM" id="SSF54928">
    <property type="entry name" value="RNA-binding domain, RBD"/>
    <property type="match status" value="1"/>
</dbReference>
<feature type="domain" description="ABC transporter" evidence="26">
    <location>
        <begin position="564"/>
        <end position="788"/>
    </location>
</feature>
<evidence type="ECO:0000259" key="25">
    <source>
        <dbReference type="PROSITE" id="PS50102"/>
    </source>
</evidence>
<feature type="domain" description="ABC transporter" evidence="26">
    <location>
        <begin position="1184"/>
        <end position="1418"/>
    </location>
</feature>
<dbReference type="Gene3D" id="3.40.50.300">
    <property type="entry name" value="P-loop containing nucleotide triphosphate hydrolases"/>
    <property type="match status" value="2"/>
</dbReference>
<protein>
    <recommendedName>
        <fullName evidence="21">Splicing regulator RBM11</fullName>
    </recommendedName>
    <alternativeName>
        <fullName evidence="22">RNA-binding motif protein 11</fullName>
    </alternativeName>
</protein>
<keyword evidence="15 23" id="KW-0694">RNA-binding</keyword>
<dbReference type="GO" id="GO:0000323">
    <property type="term" value="C:lytic vacuole"/>
    <property type="evidence" value="ECO:0007669"/>
    <property type="project" value="UniProtKB-ARBA"/>
</dbReference>